<evidence type="ECO:0000256" key="1">
    <source>
        <dbReference type="PROSITE-ProRule" id="PRU00221"/>
    </source>
</evidence>
<organism evidence="2 3">
    <name type="scientific">Tetrabaena socialis</name>
    <dbReference type="NCBI Taxonomy" id="47790"/>
    <lineage>
        <taxon>Eukaryota</taxon>
        <taxon>Viridiplantae</taxon>
        <taxon>Chlorophyta</taxon>
        <taxon>core chlorophytes</taxon>
        <taxon>Chlorophyceae</taxon>
        <taxon>CS clade</taxon>
        <taxon>Chlamydomonadales</taxon>
        <taxon>Tetrabaenaceae</taxon>
        <taxon>Tetrabaena</taxon>
    </lineage>
</organism>
<dbReference type="AlphaFoldDB" id="A0A2J8A3P9"/>
<name>A0A2J8A3P9_9CHLO</name>
<feature type="repeat" description="WD" evidence="1">
    <location>
        <begin position="114"/>
        <end position="143"/>
    </location>
</feature>
<proteinExistence type="predicted"/>
<dbReference type="InterPro" id="IPR001680">
    <property type="entry name" value="WD40_rpt"/>
</dbReference>
<dbReference type="InterPro" id="IPR015943">
    <property type="entry name" value="WD40/YVTN_repeat-like_dom_sf"/>
</dbReference>
<gene>
    <name evidence="2" type="ORF">TSOC_006423</name>
</gene>
<evidence type="ECO:0000313" key="3">
    <source>
        <dbReference type="Proteomes" id="UP000236333"/>
    </source>
</evidence>
<dbReference type="PANTHER" id="PTHR19879">
    <property type="entry name" value="TRANSCRIPTION INITIATION FACTOR TFIID"/>
    <property type="match status" value="1"/>
</dbReference>
<dbReference type="PROSITE" id="PS50294">
    <property type="entry name" value="WD_REPEATS_REGION"/>
    <property type="match status" value="2"/>
</dbReference>
<dbReference type="PANTHER" id="PTHR19879:SF9">
    <property type="entry name" value="TRANSCRIPTION INITIATION FACTOR TFIID SUBUNIT 5"/>
    <property type="match status" value="1"/>
</dbReference>
<keyword evidence="1" id="KW-0853">WD repeat</keyword>
<dbReference type="Pfam" id="PF00400">
    <property type="entry name" value="WD40"/>
    <property type="match status" value="2"/>
</dbReference>
<dbReference type="PROSITE" id="PS50082">
    <property type="entry name" value="WD_REPEATS_2"/>
    <property type="match status" value="2"/>
</dbReference>
<feature type="non-terminal residue" evidence="2">
    <location>
        <position position="158"/>
    </location>
</feature>
<evidence type="ECO:0000313" key="2">
    <source>
        <dbReference type="EMBL" id="PNH07133.1"/>
    </source>
</evidence>
<reference evidence="2 3" key="1">
    <citation type="journal article" date="2017" name="Mol. Biol. Evol.">
        <title>The 4-celled Tetrabaena socialis nuclear genome reveals the essential components for genetic control of cell number at the origin of multicellularity in the volvocine lineage.</title>
        <authorList>
            <person name="Featherston J."/>
            <person name="Arakaki Y."/>
            <person name="Hanschen E.R."/>
            <person name="Ferris P.J."/>
            <person name="Michod R.E."/>
            <person name="Olson B.J.S.C."/>
            <person name="Nozaki H."/>
            <person name="Durand P.M."/>
        </authorList>
    </citation>
    <scope>NUCLEOTIDE SEQUENCE [LARGE SCALE GENOMIC DNA]</scope>
    <source>
        <strain evidence="2 3">NIES-571</strain>
    </source>
</reference>
<accession>A0A2J8A3P9</accession>
<dbReference type="InterPro" id="IPR011047">
    <property type="entry name" value="Quinoprotein_ADH-like_sf"/>
</dbReference>
<feature type="repeat" description="WD" evidence="1">
    <location>
        <begin position="38"/>
        <end position="79"/>
    </location>
</feature>
<dbReference type="SMART" id="SM00320">
    <property type="entry name" value="WD40"/>
    <property type="match status" value="2"/>
</dbReference>
<dbReference type="Gene3D" id="2.130.10.10">
    <property type="entry name" value="YVTN repeat-like/Quinoprotein amine dehydrogenase"/>
    <property type="match status" value="2"/>
</dbReference>
<protein>
    <submittedName>
        <fullName evidence="2">Vegetative incompatibility protein HET-E-1</fullName>
    </submittedName>
</protein>
<dbReference type="Proteomes" id="UP000236333">
    <property type="component" value="Unassembled WGS sequence"/>
</dbReference>
<sequence length="158" mass="17367">MRCAQCWQRLGCRSLPTTGVDDLHRKTWMPLLLLPAHLQGHTDVISGCVWSPCGRFLASSSKDNTVRVTDAASGTCIAILEVRVPSSGHRRLVPRCRSLTEIYCEQLRGHQYATSVTWSPDGRIIASGSGDKLIRLWSTASGEWGVDAGKPTCFVELQ</sequence>
<dbReference type="OrthoDB" id="284782at2759"/>
<dbReference type="SUPFAM" id="SSF50998">
    <property type="entry name" value="Quinoprotein alcohol dehydrogenase-like"/>
    <property type="match status" value="1"/>
</dbReference>
<dbReference type="EMBL" id="PGGS01000195">
    <property type="protein sequence ID" value="PNH07133.1"/>
    <property type="molecule type" value="Genomic_DNA"/>
</dbReference>
<comment type="caution">
    <text evidence="2">The sequence shown here is derived from an EMBL/GenBank/DDBJ whole genome shotgun (WGS) entry which is preliminary data.</text>
</comment>
<keyword evidence="3" id="KW-1185">Reference proteome</keyword>